<dbReference type="InterPro" id="IPR004089">
    <property type="entry name" value="MCPsignal_dom"/>
</dbReference>
<dbReference type="AlphaFoldDB" id="I1XEV7"/>
<evidence type="ECO:0000256" key="1">
    <source>
        <dbReference type="ARBA" id="ARBA00004370"/>
    </source>
</evidence>
<dbReference type="GO" id="GO:0006935">
    <property type="term" value="P:chemotaxis"/>
    <property type="evidence" value="ECO:0007669"/>
    <property type="project" value="UniProtKB-ARBA"/>
</dbReference>
<keyword evidence="2" id="KW-0807">Transducer</keyword>
<protein>
    <submittedName>
        <fullName evidence="3">Methyl-accepting chemotaxis protein</fullName>
    </submittedName>
</protein>
<dbReference type="GO" id="GO:0016020">
    <property type="term" value="C:membrane"/>
    <property type="evidence" value="ECO:0007669"/>
    <property type="project" value="UniProtKB-SubCell"/>
</dbReference>
<dbReference type="PANTHER" id="PTHR32089:SF112">
    <property type="entry name" value="LYSOZYME-LIKE PROTEIN-RELATED"/>
    <property type="match status" value="1"/>
</dbReference>
<dbReference type="SUPFAM" id="SSF58104">
    <property type="entry name" value="Methyl-accepting chemotaxis protein (MCP) signaling domain"/>
    <property type="match status" value="1"/>
</dbReference>
<comment type="subcellular location">
    <subcellularLocation>
        <location evidence="1">Membrane</location>
    </subcellularLocation>
</comment>
<name>I1XEV7_METNJ</name>
<dbReference type="RefSeq" id="WP_014705302.1">
    <property type="nucleotide sequence ID" value="NC_017857.3"/>
</dbReference>
<dbReference type="Proteomes" id="UP000009144">
    <property type="component" value="Chromosome"/>
</dbReference>
<dbReference type="KEGG" id="mej:Q7A_65"/>
<dbReference type="PATRIC" id="fig|754476.3.peg.64"/>
<dbReference type="PROSITE" id="PS50111">
    <property type="entry name" value="CHEMOTAXIS_TRANSDUC_2"/>
    <property type="match status" value="1"/>
</dbReference>
<dbReference type="InterPro" id="IPR025991">
    <property type="entry name" value="Chemoreceptor_zinc-bind_dom"/>
</dbReference>
<dbReference type="GO" id="GO:0007165">
    <property type="term" value="P:signal transduction"/>
    <property type="evidence" value="ECO:0007669"/>
    <property type="project" value="UniProtKB-KW"/>
</dbReference>
<dbReference type="Gene3D" id="1.10.287.950">
    <property type="entry name" value="Methyl-accepting chemotaxis protein"/>
    <property type="match status" value="1"/>
</dbReference>
<sequence>MFGSALLFWRNPPIDDEKDLLIAENRSLQEQVRMLEKEREDLRSEQISRQHQFTEQQGILSSFTGFSASLTALKNSFGVFSGQLEEANAAAGESLSASRSNETDLHQLGAELSQIVTATRQSAEQVRTLQERTEEVSRFVSLIDSISDQTNLLALNASIEAARAGTHGRGFAVVASEVRSLSERTSDATREIRSLVDTIQAQTRQADADMQANSEAVSRVDENASRILARTTEVLGLAGDGGRVLNRTALASEVEFANLEELEIKLLVYRCLLGLEYVDPKSLPSEEECRLGRWYYEGSGQTVFMNASEFQRIEEPHRQVHVQARRAVELYQAGESEEALQALSAMEEANMEVMNRLRRLVSESD</sequence>
<accession>I1XEV7</accession>
<organism evidence="3 4">
    <name type="scientific">Methylophaga nitratireducenticrescens</name>
    <dbReference type="NCBI Taxonomy" id="754476"/>
    <lineage>
        <taxon>Bacteria</taxon>
        <taxon>Pseudomonadati</taxon>
        <taxon>Pseudomonadota</taxon>
        <taxon>Gammaproteobacteria</taxon>
        <taxon>Thiotrichales</taxon>
        <taxon>Piscirickettsiaceae</taxon>
        <taxon>Methylophaga</taxon>
    </lineage>
</organism>
<evidence type="ECO:0000256" key="2">
    <source>
        <dbReference type="ARBA" id="ARBA00023224"/>
    </source>
</evidence>
<reference evidence="3 4" key="2">
    <citation type="journal article" date="2013" name="Int. J. Syst. Evol. Microbiol.">
        <title>Methylophaga nitratireducenticrescens sp. nov. and Methylophaga frappieri sp. nov., isolated from the biofilm of the methanol-fed denitrification system treating the seawater at the Montreal Biodome.</title>
        <authorList>
            <person name="Villeneuve C."/>
            <person name="Martineau C."/>
            <person name="Mauffrey F."/>
            <person name="Villemur R."/>
        </authorList>
    </citation>
    <scope>NUCLEOTIDE SEQUENCE [LARGE SCALE GENOMIC DNA]</scope>
    <source>
        <strain evidence="3 4">JAM1</strain>
    </source>
</reference>
<dbReference type="STRING" id="754476.Q7A_65"/>
<dbReference type="EMBL" id="CP003390">
    <property type="protein sequence ID" value="AFI82926.1"/>
    <property type="molecule type" value="Genomic_DNA"/>
</dbReference>
<dbReference type="OrthoDB" id="6433966at2"/>
<reference evidence="3 4" key="1">
    <citation type="journal article" date="2012" name="J. Bacteriol.">
        <title>Complete genome sequences of Methylophaga sp. strain JAM1 and Methylophaga sp. strain JAM7.</title>
        <authorList>
            <person name="Villeneuve C."/>
            <person name="Martineau C."/>
            <person name="Mauffrey F."/>
            <person name="Villemur R."/>
        </authorList>
    </citation>
    <scope>NUCLEOTIDE SEQUENCE [LARGE SCALE GENOMIC DNA]</scope>
    <source>
        <strain evidence="3 4">JAM1</strain>
    </source>
</reference>
<dbReference type="Pfam" id="PF00015">
    <property type="entry name" value="MCPsignal"/>
    <property type="match status" value="1"/>
</dbReference>
<gene>
    <name evidence="3" type="ordered locus">Q7A_65</name>
</gene>
<evidence type="ECO:0000313" key="3">
    <source>
        <dbReference type="EMBL" id="AFI82926.1"/>
    </source>
</evidence>
<proteinExistence type="predicted"/>
<dbReference type="PANTHER" id="PTHR32089">
    <property type="entry name" value="METHYL-ACCEPTING CHEMOTAXIS PROTEIN MCPB"/>
    <property type="match status" value="1"/>
</dbReference>
<dbReference type="Pfam" id="PF13682">
    <property type="entry name" value="CZB"/>
    <property type="match status" value="1"/>
</dbReference>
<dbReference type="Gene3D" id="1.20.120.30">
    <property type="entry name" value="Aspartate receptor, ligand-binding domain"/>
    <property type="match status" value="1"/>
</dbReference>
<dbReference type="eggNOG" id="COG0840">
    <property type="taxonomic scope" value="Bacteria"/>
</dbReference>
<evidence type="ECO:0000313" key="4">
    <source>
        <dbReference type="Proteomes" id="UP000009144"/>
    </source>
</evidence>
<keyword evidence="4" id="KW-1185">Reference proteome</keyword>
<dbReference type="HOGENOM" id="CLU_000445_21_0_6"/>
<dbReference type="SMART" id="SM00283">
    <property type="entry name" value="MA"/>
    <property type="match status" value="1"/>
</dbReference>